<dbReference type="Proteomes" id="UP001497453">
    <property type="component" value="Chromosome 4"/>
</dbReference>
<dbReference type="EMBL" id="OZ037947">
    <property type="protein sequence ID" value="CAL1707900.1"/>
    <property type="molecule type" value="Genomic_DNA"/>
</dbReference>
<reference evidence="2" key="1">
    <citation type="submission" date="2024-04" db="EMBL/GenBank/DDBJ databases">
        <authorList>
            <person name="Shaw F."/>
            <person name="Minotto A."/>
        </authorList>
    </citation>
    <scope>NUCLEOTIDE SEQUENCE [LARGE SCALE GENOMIC DNA]</scope>
</reference>
<sequence length="296" mass="32779">MDSVLQEPTPIGSPTSETVTVSVSTAFHPASHSDVYIPDLIIRSSDRVFFHVHRDHLIRASTNSFNYLVSTSDSASAPGSAPVVPLPETSDVINVVFHVIYKQSCSQYNPSLAVLIASIMTLKKYGISLGEHINPTAPLFPILLTQAPMHAIELYMVAAENDLRDLAVAVSPHLLSFHLPTVNDEMAARMGPIYLKKLFFLHINRTHILQELMLTPPVSHPPTFDCGIDQQQRTTRAWALSCASLAWDARPDLSPTRMQNVLGTMESQLTCELCRASVDARIQQLMSEWALAQRRI</sequence>
<evidence type="ECO:0008006" key="3">
    <source>
        <dbReference type="Google" id="ProtNLM"/>
    </source>
</evidence>
<evidence type="ECO:0000313" key="2">
    <source>
        <dbReference type="Proteomes" id="UP001497453"/>
    </source>
</evidence>
<organism evidence="1 2">
    <name type="scientific">Somion occarium</name>
    <dbReference type="NCBI Taxonomy" id="3059160"/>
    <lineage>
        <taxon>Eukaryota</taxon>
        <taxon>Fungi</taxon>
        <taxon>Dikarya</taxon>
        <taxon>Basidiomycota</taxon>
        <taxon>Agaricomycotina</taxon>
        <taxon>Agaricomycetes</taxon>
        <taxon>Polyporales</taxon>
        <taxon>Cerrenaceae</taxon>
        <taxon>Somion</taxon>
    </lineage>
</organism>
<gene>
    <name evidence="1" type="ORF">GFSPODELE1_LOCUS6588</name>
</gene>
<evidence type="ECO:0000313" key="1">
    <source>
        <dbReference type="EMBL" id="CAL1707900.1"/>
    </source>
</evidence>
<protein>
    <recommendedName>
        <fullName evidence="3">BTB domain-containing protein</fullName>
    </recommendedName>
</protein>
<name>A0ABP1DJA6_9APHY</name>
<accession>A0ABP1DJA6</accession>
<keyword evidence="2" id="KW-1185">Reference proteome</keyword>
<proteinExistence type="predicted"/>